<gene>
    <name evidence="1" type="ORF">C683_0863</name>
</gene>
<dbReference type="STRING" id="1234409.C683_0863"/>
<dbReference type="AlphaFoldDB" id="K8ZNN4"/>
<reference evidence="1 2" key="1">
    <citation type="journal article" date="2013" name="Genome Announc.">
        <title>Draft Genome Sequence of Catellicoccus marimammalium, a Novel Species Commonly Found in Gull Feces.</title>
        <authorList>
            <person name="Weigand M.R."/>
            <person name="Ryu H."/>
            <person name="Bozcek L."/>
            <person name="Konstantinidis K.T."/>
            <person name="Santo Domingo J.W."/>
        </authorList>
    </citation>
    <scope>NUCLEOTIDE SEQUENCE [LARGE SCALE GENOMIC DNA]</scope>
    <source>
        <strain evidence="1 2">M35/04/3</strain>
    </source>
</reference>
<dbReference type="EMBL" id="AMYT01000018">
    <property type="protein sequence ID" value="EKU27206.1"/>
    <property type="molecule type" value="Genomic_DNA"/>
</dbReference>
<accession>K8ZNN4</accession>
<comment type="caution">
    <text evidence="1">The sequence shown here is derived from an EMBL/GenBank/DDBJ whole genome shotgun (WGS) entry which is preliminary data.</text>
</comment>
<dbReference type="Proteomes" id="UP000016057">
    <property type="component" value="Unassembled WGS sequence"/>
</dbReference>
<dbReference type="RefSeq" id="WP_009490464.1">
    <property type="nucleotide sequence ID" value="NZ_AMYT01000018.1"/>
</dbReference>
<protein>
    <submittedName>
        <fullName evidence="1">PXO2-10</fullName>
    </submittedName>
</protein>
<proteinExistence type="predicted"/>
<organism evidence="1 2">
    <name type="scientific">Catellicoccus marimammalium M35/04/3</name>
    <dbReference type="NCBI Taxonomy" id="1234409"/>
    <lineage>
        <taxon>Bacteria</taxon>
        <taxon>Bacillati</taxon>
        <taxon>Bacillota</taxon>
        <taxon>Bacilli</taxon>
        <taxon>Lactobacillales</taxon>
        <taxon>Enterococcaceae</taxon>
        <taxon>Catellicoccus</taxon>
    </lineage>
</organism>
<evidence type="ECO:0000313" key="2">
    <source>
        <dbReference type="Proteomes" id="UP000016057"/>
    </source>
</evidence>
<name>K8ZNN4_9ENTE</name>
<dbReference type="eggNOG" id="ENOG5032GI0">
    <property type="taxonomic scope" value="Bacteria"/>
</dbReference>
<keyword evidence="2" id="KW-1185">Reference proteome</keyword>
<evidence type="ECO:0000313" key="1">
    <source>
        <dbReference type="EMBL" id="EKU27206.1"/>
    </source>
</evidence>
<dbReference type="OrthoDB" id="2088199at2"/>
<sequence>MKVRNVKVKKKRIKRGEHSIYEIVPFKCRNENGNVMMKDGSYLGFLKVIPQSLNSMNMFERERAMETFNRLERIYDEDHSILSLRFPPNIEEPLSYWNRMLNEARNHHDLPRIQSCQRQIKRMYDVSKKLPNQEFFFMVYAESENELQERKVQLQALGGKVLSLQPVSKEEVDKLLFQLMNMNTVIN</sequence>